<gene>
    <name evidence="3" type="ORF">RG540_PA00220</name>
</gene>
<dbReference type="InterPro" id="IPR038351">
    <property type="entry name" value="MCD_N_sf"/>
</dbReference>
<dbReference type="KEGG" id="ngg:RG540_PA00220"/>
<dbReference type="InterPro" id="IPR038917">
    <property type="entry name" value="Malonyl_CoA_deC"/>
</dbReference>
<organism evidence="3 4">
    <name type="scientific">Neorhizobium galegae bv. orientalis str. HAMBI 540</name>
    <dbReference type="NCBI Taxonomy" id="1028800"/>
    <lineage>
        <taxon>Bacteria</taxon>
        <taxon>Pseudomonadati</taxon>
        <taxon>Pseudomonadota</taxon>
        <taxon>Alphaproteobacteria</taxon>
        <taxon>Hyphomicrobiales</taxon>
        <taxon>Rhizobiaceae</taxon>
        <taxon>Rhizobium/Agrobacterium group</taxon>
        <taxon>Neorhizobium</taxon>
    </lineage>
</organism>
<dbReference type="eggNOG" id="COG1593">
    <property type="taxonomic scope" value="Bacteria"/>
</dbReference>
<dbReference type="GeneID" id="24260604"/>
<dbReference type="PANTHER" id="PTHR28641">
    <property type="match status" value="1"/>
</dbReference>
<dbReference type="Proteomes" id="UP000028181">
    <property type="component" value="Plasmid pHAMBI540a"/>
</dbReference>
<dbReference type="InterPro" id="IPR007956">
    <property type="entry name" value="Malonyl_CoA_deC_C"/>
</dbReference>
<accession>A0A068SXZ9</accession>
<dbReference type="GO" id="GO:0006633">
    <property type="term" value="P:fatty acid biosynthetic process"/>
    <property type="evidence" value="ECO:0007669"/>
    <property type="project" value="InterPro"/>
</dbReference>
<reference evidence="4" key="1">
    <citation type="journal article" date="2014" name="BMC Genomics">
        <title>Genome sequencing of two Neorhizobium galegae strains reveals a noeT gene responsible for the unusual acetylation of the nodulation factors.</title>
        <authorList>
            <person name="Osterman J."/>
            <person name="Marsh J."/>
            <person name="Laine P.K."/>
            <person name="Zeng Z."/>
            <person name="Alatalo E."/>
            <person name="Sullivan J.T."/>
            <person name="Young J.P."/>
            <person name="Thomas-Oates J."/>
            <person name="Paulin L."/>
            <person name="Lindstrom K."/>
        </authorList>
    </citation>
    <scope>NUCLEOTIDE SEQUENCE [LARGE SCALE GENOMIC DNA]</scope>
    <source>
        <strain evidence="4">HAMBI 540</strain>
    </source>
</reference>
<dbReference type="Gene3D" id="3.40.630.150">
    <property type="entry name" value="Malonyl-CoA decarboxylase, catalytic domain"/>
    <property type="match status" value="1"/>
</dbReference>
<evidence type="ECO:0000259" key="2">
    <source>
        <dbReference type="Pfam" id="PF17408"/>
    </source>
</evidence>
<dbReference type="PATRIC" id="fig|1028800.3.peg.4626"/>
<evidence type="ECO:0000313" key="4">
    <source>
        <dbReference type="Proteomes" id="UP000028181"/>
    </source>
</evidence>
<dbReference type="OrthoDB" id="5292736at2"/>
<name>A0A068SXZ9_NEOGA</name>
<dbReference type="HOGENOM" id="CLU_023433_3_1_5"/>
<keyword evidence="3" id="KW-0614">Plasmid</keyword>
<geneLocation type="plasmid" evidence="4">
    <name>II</name>
</geneLocation>
<evidence type="ECO:0000259" key="1">
    <source>
        <dbReference type="Pfam" id="PF05292"/>
    </source>
</evidence>
<dbReference type="GO" id="GO:0050080">
    <property type="term" value="F:malonyl-CoA decarboxylase activity"/>
    <property type="evidence" value="ECO:0007669"/>
    <property type="project" value="InterPro"/>
</dbReference>
<dbReference type="Pfam" id="PF05292">
    <property type="entry name" value="MCD"/>
    <property type="match status" value="1"/>
</dbReference>
<dbReference type="RefSeq" id="WP_046599266.1">
    <property type="nucleotide sequence ID" value="NZ_HG938354.1"/>
</dbReference>
<dbReference type="EMBL" id="HG938354">
    <property type="protein sequence ID" value="CDN50701.1"/>
    <property type="molecule type" value="Genomic_DNA"/>
</dbReference>
<feature type="domain" description="Malonyl-CoA decarboxylase N-terminal" evidence="2">
    <location>
        <begin position="90"/>
        <end position="173"/>
    </location>
</feature>
<dbReference type="Gene3D" id="1.20.140.90">
    <property type="entry name" value="Malonyl-CoA decarboxylase, oligemerization domain"/>
    <property type="match status" value="1"/>
</dbReference>
<dbReference type="Pfam" id="PF17408">
    <property type="entry name" value="MCD_N"/>
    <property type="match status" value="1"/>
</dbReference>
<keyword evidence="4" id="KW-1185">Reference proteome</keyword>
<dbReference type="InterPro" id="IPR042303">
    <property type="entry name" value="Malonyl_CoA_deC_C_sf"/>
</dbReference>
<protein>
    <submittedName>
        <fullName evidence="3">Malonyl-CoA decarboxylase</fullName>
    </submittedName>
</protein>
<dbReference type="InterPro" id="IPR035372">
    <property type="entry name" value="MCD_N"/>
</dbReference>
<dbReference type="PANTHER" id="PTHR28641:SF1">
    <property type="entry name" value="MALONYL-COA DECARBOXYLASE, MITOCHONDRIAL"/>
    <property type="match status" value="1"/>
</dbReference>
<sequence>MSSRDPVFGWWDAPPFIGELIQSLSGRGRALFGLSSPPVQNRDLTGLAEMILSRRGEVSGAILAEAFLEAYRQASAPERDAFMRALLDRFGPDRTVLDAAAAAYNTEPSAENIARLHEAAEPRRQELFRRINFAKRGTATLVEMREHLMDMLAKEPALQPVDLDFCHLFSSWFNRGFLMLRSIDWTTPANILEALIRYEAVHDIDGWDDLRRRLAPADRRCFGFFHPQLEDEPLIFVEVALTDHLPASVDALLARDRQPLEVQQATTAVFYSISNCQRGLAGISLGNFLIKQVVNDLKRDLPRLENFVTLSPIPGFGAWLRGESRVTDSAEIAREKQRLLAQLEGDWASAGERELDQIQRAMLPLGAHYLLNVRRGNGRPVDPVARFHLGNGAQAERLNFLGDRSPKGMRQSYGLMINYRYRLGEIEKNHEAYAENGHIAATPALRKLAQPVSQEVF</sequence>
<dbReference type="AlphaFoldDB" id="A0A068SXZ9"/>
<evidence type="ECO:0000313" key="3">
    <source>
        <dbReference type="EMBL" id="CDN50701.1"/>
    </source>
</evidence>
<feature type="domain" description="Malonyl-CoA decarboxylase C-terminal" evidence="1">
    <location>
        <begin position="176"/>
        <end position="421"/>
    </location>
</feature>
<proteinExistence type="predicted"/>